<feature type="compositionally biased region" description="Basic residues" evidence="1">
    <location>
        <begin position="9"/>
        <end position="22"/>
    </location>
</feature>
<feature type="compositionally biased region" description="Low complexity" evidence="1">
    <location>
        <begin position="30"/>
        <end position="54"/>
    </location>
</feature>
<name>A0A6J4NZT5_9RHOB</name>
<proteinExistence type="predicted"/>
<protein>
    <submittedName>
        <fullName evidence="2">Ribonuclease D related protein</fullName>
    </submittedName>
</protein>
<organism evidence="2">
    <name type="scientific">uncultured Rubellimicrobium sp</name>
    <dbReference type="NCBI Taxonomy" id="543078"/>
    <lineage>
        <taxon>Bacteria</taxon>
        <taxon>Pseudomonadati</taxon>
        <taxon>Pseudomonadota</taxon>
        <taxon>Alphaproteobacteria</taxon>
        <taxon>Rhodobacterales</taxon>
        <taxon>Roseobacteraceae</taxon>
        <taxon>Rubellimicrobium</taxon>
        <taxon>environmental samples</taxon>
    </lineage>
</organism>
<feature type="region of interest" description="Disordered" evidence="1">
    <location>
        <begin position="148"/>
        <end position="203"/>
    </location>
</feature>
<evidence type="ECO:0000313" key="2">
    <source>
        <dbReference type="EMBL" id="CAA9402335.1"/>
    </source>
</evidence>
<accession>A0A6J4NZT5</accession>
<sequence>GQPPPQGRPARRPRPRPQRRHRLRDDGPRARPGPALPRAAFGGRRQLPPRAGGPRPDRGAEPLPHPRRPAGAEALPFRPLRHRRPRQGVRGAGPPCLLHQDRRQARAHLHRPARAALPPPGSRGCGHLQAAAAVRLGRAGADARAARLRGLGRAPPPPPQGGARPPPRARRTDGHRAGLLRLPPHPRAPRPCRLARGGHLCPL</sequence>
<dbReference type="AlphaFoldDB" id="A0A6J4NZT5"/>
<feature type="compositionally biased region" description="Low complexity" evidence="1">
    <location>
        <begin position="191"/>
        <end position="203"/>
    </location>
</feature>
<feature type="non-terminal residue" evidence="2">
    <location>
        <position position="203"/>
    </location>
</feature>
<feature type="compositionally biased region" description="Pro residues" evidence="1">
    <location>
        <begin position="154"/>
        <end position="166"/>
    </location>
</feature>
<dbReference type="EMBL" id="CADCUU010000149">
    <property type="protein sequence ID" value="CAA9402335.1"/>
    <property type="molecule type" value="Genomic_DNA"/>
</dbReference>
<reference evidence="2" key="1">
    <citation type="submission" date="2020-02" db="EMBL/GenBank/DDBJ databases">
        <authorList>
            <person name="Meier V. D."/>
        </authorList>
    </citation>
    <scope>NUCLEOTIDE SEQUENCE</scope>
    <source>
        <strain evidence="2">AVDCRST_MAG15</strain>
    </source>
</reference>
<evidence type="ECO:0000256" key="1">
    <source>
        <dbReference type="SAM" id="MobiDB-lite"/>
    </source>
</evidence>
<gene>
    <name evidence="2" type="ORF">AVDCRST_MAG15-1155</name>
</gene>
<feature type="region of interest" description="Disordered" evidence="1">
    <location>
        <begin position="1"/>
        <end position="98"/>
    </location>
</feature>
<feature type="non-terminal residue" evidence="2">
    <location>
        <position position="1"/>
    </location>
</feature>